<dbReference type="SUPFAM" id="SSF51713">
    <property type="entry name" value="tRNA-guanine transglycosylase"/>
    <property type="match status" value="1"/>
</dbReference>
<feature type="region of interest" description="RNA binding" evidence="6">
    <location>
        <begin position="255"/>
        <end position="261"/>
    </location>
</feature>
<keyword evidence="9" id="KW-1185">Reference proteome</keyword>
<feature type="domain" description="tRNA-guanine(15) transglycosylase-like" evidence="7">
    <location>
        <begin position="16"/>
        <end position="381"/>
    </location>
</feature>
<dbReference type="EMBL" id="ML996565">
    <property type="protein sequence ID" value="KAF2763246.1"/>
    <property type="molecule type" value="Genomic_DNA"/>
</dbReference>
<proteinExistence type="inferred from homology"/>
<evidence type="ECO:0000256" key="3">
    <source>
        <dbReference type="ARBA" id="ARBA00022694"/>
    </source>
</evidence>
<dbReference type="Gene3D" id="3.20.20.105">
    <property type="entry name" value="Queuine tRNA-ribosyltransferase-like"/>
    <property type="match status" value="1"/>
</dbReference>
<comment type="subcellular location">
    <subcellularLocation>
        <location evidence="6">Cytoplasm</location>
    </subcellularLocation>
</comment>
<dbReference type="GO" id="GO:0008479">
    <property type="term" value="F:tRNA-guanosine(34) queuine transglycosylase activity"/>
    <property type="evidence" value="ECO:0007669"/>
    <property type="project" value="UniProtKB-UniRule"/>
</dbReference>
<evidence type="ECO:0000256" key="4">
    <source>
        <dbReference type="ARBA" id="ARBA00022723"/>
    </source>
</evidence>
<evidence type="ECO:0000256" key="1">
    <source>
        <dbReference type="ARBA" id="ARBA00022676"/>
    </source>
</evidence>
<dbReference type="Proteomes" id="UP000799437">
    <property type="component" value="Unassembled WGS sequence"/>
</dbReference>
<dbReference type="NCBIfam" id="TIGR00430">
    <property type="entry name" value="Q_tRNA_tgt"/>
    <property type="match status" value="1"/>
</dbReference>
<feature type="binding site" evidence="6">
    <location>
        <position position="349"/>
    </location>
    <ligand>
        <name>Zn(2+)</name>
        <dbReference type="ChEBI" id="CHEBI:29105"/>
    </ligand>
</feature>
<comment type="subunit">
    <text evidence="6">Heterodimer of a catalytic subunit and an accessory subunit.</text>
</comment>
<feature type="region of interest" description="RNA binding; important for wobble base 34 recognition" evidence="6">
    <location>
        <begin position="279"/>
        <end position="283"/>
    </location>
</feature>
<comment type="similarity">
    <text evidence="6">Belongs to the queuine tRNA-ribosyltransferase family.</text>
</comment>
<dbReference type="Pfam" id="PF01702">
    <property type="entry name" value="TGT"/>
    <property type="match status" value="1"/>
</dbReference>
<evidence type="ECO:0000256" key="5">
    <source>
        <dbReference type="ARBA" id="ARBA00022833"/>
    </source>
</evidence>
<dbReference type="RefSeq" id="XP_033605697.1">
    <property type="nucleotide sequence ID" value="XM_033748660.1"/>
</dbReference>
<keyword evidence="2 6" id="KW-0808">Transferase</keyword>
<keyword evidence="5 6" id="KW-0862">Zinc</keyword>
<evidence type="ECO:0000256" key="2">
    <source>
        <dbReference type="ARBA" id="ARBA00022679"/>
    </source>
</evidence>
<feature type="binding site" evidence="6">
    <location>
        <position position="317"/>
    </location>
    <ligand>
        <name>Zn(2+)</name>
        <dbReference type="ChEBI" id="CHEBI:29105"/>
    </ligand>
</feature>
<evidence type="ECO:0000313" key="8">
    <source>
        <dbReference type="EMBL" id="KAF2763246.1"/>
    </source>
</evidence>
<feature type="binding site" evidence="6">
    <location>
        <position position="312"/>
    </location>
    <ligand>
        <name>Zn(2+)</name>
        <dbReference type="ChEBI" id="CHEBI:29105"/>
    </ligand>
</feature>
<dbReference type="InterPro" id="IPR036511">
    <property type="entry name" value="TGT-like_sf"/>
</dbReference>
<dbReference type="InterPro" id="IPR002616">
    <property type="entry name" value="tRNA_ribo_trans-like"/>
</dbReference>
<comment type="cofactor">
    <cofactor evidence="6">
        <name>Zn(2+)</name>
        <dbReference type="ChEBI" id="CHEBI:29105"/>
    </cofactor>
</comment>
<dbReference type="HAMAP" id="MF_00168">
    <property type="entry name" value="Q_tRNA_Tgt"/>
    <property type="match status" value="1"/>
</dbReference>
<feature type="binding site" evidence="6">
    <location>
        <position position="153"/>
    </location>
    <ligand>
        <name>substrate</name>
    </ligand>
</feature>
<dbReference type="InterPro" id="IPR004803">
    <property type="entry name" value="TGT"/>
</dbReference>
<dbReference type="GO" id="GO:0005829">
    <property type="term" value="C:cytosol"/>
    <property type="evidence" value="ECO:0007669"/>
    <property type="project" value="TreeGrafter"/>
</dbReference>
<comment type="function">
    <text evidence="6">Catalytic subunit of the queuine tRNA-ribosyltransferase (TGT) that catalyzes the base-exchange of a guanine (G) residue with queuine (Q) at position 34 (anticodon wobble position) in tRNAs with GU(N) anticodons (tRNA-Asp, -Asn, -His and -Tyr), resulting in the hypermodified nucleoside queuosine (7-(((4,5-cis-dihydroxy-2-cyclopenten-1-yl)amino)methyl)-7-deazaguanosine). Catalysis occurs through a double-displacement mechanism. The nucleophile active site attacks the C1' of nucleotide 34 to detach the guanine base from the RNA, forming a covalent enzyme-RNA intermediate. The proton acceptor active site deprotonates the incoming queuine, allowing a nucleophilic attack on the C1' of the ribose to form the product.</text>
</comment>
<keyword evidence="4 6" id="KW-0479">Metal-binding</keyword>
<dbReference type="GeneID" id="54489714"/>
<feature type="binding site" evidence="6">
    <location>
        <position position="314"/>
    </location>
    <ligand>
        <name>Zn(2+)</name>
        <dbReference type="ChEBI" id="CHEBI:29105"/>
    </ligand>
</feature>
<comment type="catalytic activity">
    <reaction evidence="6">
        <text>guanosine(34) in tRNA + queuine = queuosine(34) in tRNA + guanine</text>
        <dbReference type="Rhea" id="RHEA:16633"/>
        <dbReference type="Rhea" id="RHEA-COMP:10341"/>
        <dbReference type="Rhea" id="RHEA-COMP:18571"/>
        <dbReference type="ChEBI" id="CHEBI:16235"/>
        <dbReference type="ChEBI" id="CHEBI:17433"/>
        <dbReference type="ChEBI" id="CHEBI:74269"/>
        <dbReference type="ChEBI" id="CHEBI:194431"/>
        <dbReference type="EC" id="2.4.2.64"/>
    </reaction>
</comment>
<keyword evidence="1 6" id="KW-0328">Glycosyltransferase</keyword>
<organism evidence="8 9">
    <name type="scientific">Pseudovirgaria hyperparasitica</name>
    <dbReference type="NCBI Taxonomy" id="470096"/>
    <lineage>
        <taxon>Eukaryota</taxon>
        <taxon>Fungi</taxon>
        <taxon>Dikarya</taxon>
        <taxon>Ascomycota</taxon>
        <taxon>Pezizomycotina</taxon>
        <taxon>Dothideomycetes</taxon>
        <taxon>Dothideomycetes incertae sedis</taxon>
        <taxon>Acrospermales</taxon>
        <taxon>Acrospermaceae</taxon>
        <taxon>Pseudovirgaria</taxon>
    </lineage>
</organism>
<evidence type="ECO:0000313" key="9">
    <source>
        <dbReference type="Proteomes" id="UP000799437"/>
    </source>
</evidence>
<reference evidence="8" key="1">
    <citation type="journal article" date="2020" name="Stud. Mycol.">
        <title>101 Dothideomycetes genomes: a test case for predicting lifestyles and emergence of pathogens.</title>
        <authorList>
            <person name="Haridas S."/>
            <person name="Albert R."/>
            <person name="Binder M."/>
            <person name="Bloem J."/>
            <person name="Labutti K."/>
            <person name="Salamov A."/>
            <person name="Andreopoulos B."/>
            <person name="Baker S."/>
            <person name="Barry K."/>
            <person name="Bills G."/>
            <person name="Bluhm B."/>
            <person name="Cannon C."/>
            <person name="Castanera R."/>
            <person name="Culley D."/>
            <person name="Daum C."/>
            <person name="Ezra D."/>
            <person name="Gonzalez J."/>
            <person name="Henrissat B."/>
            <person name="Kuo A."/>
            <person name="Liang C."/>
            <person name="Lipzen A."/>
            <person name="Lutzoni F."/>
            <person name="Magnuson J."/>
            <person name="Mondo S."/>
            <person name="Nolan M."/>
            <person name="Ohm R."/>
            <person name="Pangilinan J."/>
            <person name="Park H.-J."/>
            <person name="Ramirez L."/>
            <person name="Alfaro M."/>
            <person name="Sun H."/>
            <person name="Tritt A."/>
            <person name="Yoshinaga Y."/>
            <person name="Zwiers L.-H."/>
            <person name="Turgeon B."/>
            <person name="Goodwin S."/>
            <person name="Spatafora J."/>
            <person name="Crous P."/>
            <person name="Grigoriev I."/>
        </authorList>
    </citation>
    <scope>NUCLEOTIDE SEQUENCE</scope>
    <source>
        <strain evidence="8">CBS 121739</strain>
    </source>
</reference>
<sequence length="407" mass="44655">MHSALQFELLAKCSVTKARAANLILPHGPVPLPIFMPVATQGSLKGLTPEQLEETGCRLCLNNTYHLGLKPGQETLDALGGAHKLQSWPHNLLTVVTNAESRFQMVSLLKLAQVTEDGVRFLSPHDGTPMLLTPEHSISLQNSIGSDIMMQLDDVIATTSPDLARIEEAMWRSIRWLDRCITAHKKPESQNLFCIIQGGLDLELRRICTEEMVARDTPGIAIGGLSGGEAKDAYCRVVDTCTGLLPDNKPRYVMGVGYPEDLVVSVALGADMFDCVWPTRTARFGNAVTSAGILNLRNAAYSEDFSSIEEGCTCICCKPLSEGGLGITRAYIYHLAAKETVGAHLLTMHNVHYQLSLMGRARQAIMDDAYPAFLKDFFRRLYDNDTSRVPTWVVDALRGVGVNILAW</sequence>
<accession>A0A6A6WM85</accession>
<dbReference type="EC" id="2.4.2.64" evidence="6"/>
<keyword evidence="3 6" id="KW-0819">tRNA processing</keyword>
<evidence type="ECO:0000259" key="7">
    <source>
        <dbReference type="Pfam" id="PF01702"/>
    </source>
</evidence>
<feature type="binding site" evidence="6">
    <location>
        <position position="224"/>
    </location>
    <ligand>
        <name>substrate</name>
    </ligand>
</feature>
<keyword evidence="6" id="KW-0963">Cytoplasm</keyword>
<protein>
    <recommendedName>
        <fullName evidence="6">Queuine tRNA-ribosyltransferase catalytic subunit 1</fullName>
        <ecNumber evidence="6">2.4.2.64</ecNumber>
    </recommendedName>
    <alternativeName>
        <fullName evidence="6">Guanine insertion enzyme</fullName>
    </alternativeName>
    <alternativeName>
        <fullName evidence="6">tRNA-guanine transglycosylase</fullName>
    </alternativeName>
</protein>
<feature type="active site" description="Nucleophile" evidence="6">
    <location>
        <position position="274"/>
    </location>
</feature>
<feature type="binding site" evidence="6">
    <location>
        <position position="197"/>
    </location>
    <ligand>
        <name>substrate</name>
    </ligand>
</feature>
<name>A0A6A6WM85_9PEZI</name>
<dbReference type="GO" id="GO:0046872">
    <property type="term" value="F:metal ion binding"/>
    <property type="evidence" value="ECO:0007669"/>
    <property type="project" value="UniProtKB-KW"/>
</dbReference>
<dbReference type="NCBIfam" id="TIGR00449">
    <property type="entry name" value="tgt_general"/>
    <property type="match status" value="1"/>
</dbReference>
<dbReference type="GO" id="GO:0006400">
    <property type="term" value="P:tRNA modification"/>
    <property type="evidence" value="ECO:0007669"/>
    <property type="project" value="InterPro"/>
</dbReference>
<dbReference type="PANTHER" id="PTHR43530">
    <property type="entry name" value="QUEUINE TRNA-RIBOSYLTRANSFERASE CATALYTIC SUBUNIT 1"/>
    <property type="match status" value="1"/>
</dbReference>
<gene>
    <name evidence="8" type="ORF">EJ05DRAFT_516670</name>
</gene>
<evidence type="ECO:0000256" key="6">
    <source>
        <dbReference type="HAMAP-Rule" id="MF_03218"/>
    </source>
</evidence>
<comment type="caution">
    <text evidence="6">Lacks conserved residue(s) required for the propagation of feature annotation.</text>
</comment>
<dbReference type="PANTHER" id="PTHR43530:SF1">
    <property type="entry name" value="QUEUINE TRNA-RIBOSYLTRANSFERASE CATALYTIC SUBUNIT 1"/>
    <property type="match status" value="1"/>
</dbReference>
<dbReference type="AlphaFoldDB" id="A0A6A6WM85"/>
<dbReference type="OrthoDB" id="10249838at2759"/>